<dbReference type="AlphaFoldDB" id="A0A914YDF3"/>
<proteinExistence type="predicted"/>
<evidence type="ECO:0000313" key="1">
    <source>
        <dbReference type="Proteomes" id="UP000887577"/>
    </source>
</evidence>
<dbReference type="Proteomes" id="UP000887577">
    <property type="component" value="Unplaced"/>
</dbReference>
<keyword evidence="1" id="KW-1185">Reference proteome</keyword>
<dbReference type="WBParaSite" id="PSU_v2.g18255.t1">
    <property type="protein sequence ID" value="PSU_v2.g18255.t1"/>
    <property type="gene ID" value="PSU_v2.g18255"/>
</dbReference>
<sequence>MSKTMEFKSTQKLFNPNEQIPKINNTIKSLKKDEKKKEITIFRCNKTYYEILKDSLIDHIYLTTAQPSNFQRLATLHLILGQSESLADSCRLLGYYSLNEFIRQHKHIFVEFLEIFVTKNNKKTIATDPPFILNYYNKKICYNECLSKSMREAMDEESKPDRDRYLITFEQTKYFEFHNSLDYIDGRKSLRKLFKNVESKDC</sequence>
<name>A0A914YDF3_9BILA</name>
<reference evidence="2" key="1">
    <citation type="submission" date="2022-11" db="UniProtKB">
        <authorList>
            <consortium name="WormBaseParasite"/>
        </authorList>
    </citation>
    <scope>IDENTIFICATION</scope>
</reference>
<protein>
    <submittedName>
        <fullName evidence="2">Uncharacterized protein</fullName>
    </submittedName>
</protein>
<accession>A0A914YDF3</accession>
<organism evidence="1 2">
    <name type="scientific">Panagrolaimus superbus</name>
    <dbReference type="NCBI Taxonomy" id="310955"/>
    <lineage>
        <taxon>Eukaryota</taxon>
        <taxon>Metazoa</taxon>
        <taxon>Ecdysozoa</taxon>
        <taxon>Nematoda</taxon>
        <taxon>Chromadorea</taxon>
        <taxon>Rhabditida</taxon>
        <taxon>Tylenchina</taxon>
        <taxon>Panagrolaimomorpha</taxon>
        <taxon>Panagrolaimoidea</taxon>
        <taxon>Panagrolaimidae</taxon>
        <taxon>Panagrolaimus</taxon>
    </lineage>
</organism>
<evidence type="ECO:0000313" key="2">
    <source>
        <dbReference type="WBParaSite" id="PSU_v2.g18255.t1"/>
    </source>
</evidence>